<gene>
    <name evidence="1" type="ORF">SAMN05216225_10713</name>
</gene>
<reference evidence="1 2" key="1">
    <citation type="submission" date="2016-11" db="EMBL/GenBank/DDBJ databases">
        <authorList>
            <person name="Jaros S."/>
            <person name="Januszkiewicz K."/>
            <person name="Wedrychowicz H."/>
        </authorList>
    </citation>
    <scope>NUCLEOTIDE SEQUENCE [LARGE SCALE GENOMIC DNA]</scope>
    <source>
        <strain evidence="1 2">IBRC-M 10683</strain>
    </source>
</reference>
<evidence type="ECO:0000313" key="1">
    <source>
        <dbReference type="EMBL" id="SHG84976.1"/>
    </source>
</evidence>
<proteinExistence type="predicted"/>
<protein>
    <submittedName>
        <fullName evidence="1">Uncharacterized protein</fullName>
    </submittedName>
</protein>
<dbReference type="NCBIfam" id="NF038310">
    <property type="entry name" value="lysogeny_AimR"/>
    <property type="match status" value="1"/>
</dbReference>
<dbReference type="Proteomes" id="UP000183988">
    <property type="component" value="Unassembled WGS sequence"/>
</dbReference>
<keyword evidence="2" id="KW-1185">Reference proteome</keyword>
<dbReference type="InterPro" id="IPR047705">
    <property type="entry name" value="AimR-like"/>
</dbReference>
<dbReference type="AlphaFoldDB" id="A0A1M5N5W1"/>
<dbReference type="EMBL" id="FQVW01000071">
    <property type="protein sequence ID" value="SHG84976.1"/>
    <property type="molecule type" value="Genomic_DNA"/>
</dbReference>
<dbReference type="OrthoDB" id="2692106at2"/>
<accession>A0A1M5N5W1</accession>
<dbReference type="RefSeq" id="WP_072891993.1">
    <property type="nucleotide sequence ID" value="NZ_FQVW01000071.1"/>
</dbReference>
<dbReference type="Pfam" id="PF22871">
    <property type="entry name" value="AimR"/>
    <property type="match status" value="1"/>
</dbReference>
<name>A0A1M5N5W1_9BACI</name>
<sequence length="341" mass="40241">MNLNNMRISPGYFSSMGDLTLGQVLLILSQEHGTQVATELTRKFCLQSTSDEIQRVGLEFLYINGFYDDLYELIDKNMESLNPRNRVWAKVYKIMIYNKLVGNSFEELREELKAIKAPDPELKCLIEITIMDTYYNQREFGKVGNLIDKQFMLFDAINDEYLLSCFNQRFYQRLFIYYWKRNELIIARKYAFRALNQTTNPSTKANLHTNLGLTYSFDTYYQGMYHLKEALRIAQKHNLKRRIISIEKYNIPFLSAHFKKVRGIHSDDISEQAHIEIAKGNPDKAIQLLEGISLDSPFKMYYMGLAKQDENLLFQSYNDFIEKRRDYFFSRLPLNALKNLK</sequence>
<dbReference type="STRING" id="930117.SAMN05216225_10713"/>
<organism evidence="1 2">
    <name type="scientific">Ornithinibacillus halophilus</name>
    <dbReference type="NCBI Taxonomy" id="930117"/>
    <lineage>
        <taxon>Bacteria</taxon>
        <taxon>Bacillati</taxon>
        <taxon>Bacillota</taxon>
        <taxon>Bacilli</taxon>
        <taxon>Bacillales</taxon>
        <taxon>Bacillaceae</taxon>
        <taxon>Ornithinibacillus</taxon>
    </lineage>
</organism>
<evidence type="ECO:0000313" key="2">
    <source>
        <dbReference type="Proteomes" id="UP000183988"/>
    </source>
</evidence>